<name>Q0UXX2_PHANO</name>
<dbReference type="KEGG" id="pno:SNOG_03392"/>
<dbReference type="HOGENOM" id="CLU_1166205_0_0_1"/>
<dbReference type="Proteomes" id="UP000001055">
    <property type="component" value="Unassembled WGS sequence"/>
</dbReference>
<sequence>MPTDIIHIPRIAPFHPGAPVVLDEAPVLLHRFRLRRSQMRNAERLLMVPFRRQPGTIKNSSTTCLVEGRVVSLTSSCPFFPLSFFRSASWSLPVLDSRSPCDPPVPQSPFLWPPMEVRVLFRAASSSWPTPMEVRVLLHIPHTSLFFPATSDFWNSCRNISEFLHQCRWCFGRTRSHAWTSAVKLAITSFLETPVRCETWALLPPIIRNRRPRTPPTLSKCSVFTTVSATVSATVTDD</sequence>
<dbReference type="GeneID" id="5970823"/>
<dbReference type="InParanoid" id="Q0UXX2"/>
<gene>
    <name evidence="1" type="ORF">SNOG_03392</name>
</gene>
<evidence type="ECO:0000313" key="1">
    <source>
        <dbReference type="EMBL" id="EAT88597.1"/>
    </source>
</evidence>
<protein>
    <submittedName>
        <fullName evidence="1">Uncharacterized protein</fullName>
    </submittedName>
</protein>
<dbReference type="AlphaFoldDB" id="Q0UXX2"/>
<proteinExistence type="predicted"/>
<reference evidence="2" key="1">
    <citation type="journal article" date="2007" name="Plant Cell">
        <title>Dothideomycete-plant interactions illuminated by genome sequencing and EST analysis of the wheat pathogen Stagonospora nodorum.</title>
        <authorList>
            <person name="Hane J.K."/>
            <person name="Lowe R.G."/>
            <person name="Solomon P.S."/>
            <person name="Tan K.C."/>
            <person name="Schoch C.L."/>
            <person name="Spatafora J.W."/>
            <person name="Crous P.W."/>
            <person name="Kodira C."/>
            <person name="Birren B.W."/>
            <person name="Galagan J.E."/>
            <person name="Torriani S.F."/>
            <person name="McDonald B.A."/>
            <person name="Oliver R.P."/>
        </authorList>
    </citation>
    <scope>NUCLEOTIDE SEQUENCE [LARGE SCALE GENOMIC DNA]</scope>
    <source>
        <strain evidence="2">SN15 / ATCC MYA-4574 / FGSC 10173</strain>
    </source>
</reference>
<dbReference type="EMBL" id="CH445329">
    <property type="protein sequence ID" value="EAT88597.1"/>
    <property type="molecule type" value="Genomic_DNA"/>
</dbReference>
<dbReference type="RefSeq" id="XP_001793960.1">
    <property type="nucleotide sequence ID" value="XM_001793908.1"/>
</dbReference>
<evidence type="ECO:0000313" key="2">
    <source>
        <dbReference type="Proteomes" id="UP000001055"/>
    </source>
</evidence>
<organism evidence="1 2">
    <name type="scientific">Phaeosphaeria nodorum (strain SN15 / ATCC MYA-4574 / FGSC 10173)</name>
    <name type="common">Glume blotch fungus</name>
    <name type="synonym">Parastagonospora nodorum</name>
    <dbReference type="NCBI Taxonomy" id="321614"/>
    <lineage>
        <taxon>Eukaryota</taxon>
        <taxon>Fungi</taxon>
        <taxon>Dikarya</taxon>
        <taxon>Ascomycota</taxon>
        <taxon>Pezizomycotina</taxon>
        <taxon>Dothideomycetes</taxon>
        <taxon>Pleosporomycetidae</taxon>
        <taxon>Pleosporales</taxon>
        <taxon>Pleosporineae</taxon>
        <taxon>Phaeosphaeriaceae</taxon>
        <taxon>Parastagonospora</taxon>
    </lineage>
</organism>
<accession>Q0UXX2</accession>